<evidence type="ECO:0000313" key="2">
    <source>
        <dbReference type="Proteomes" id="UP000048908"/>
    </source>
</evidence>
<dbReference type="Proteomes" id="UP000048908">
    <property type="component" value="Unassembled WGS sequence"/>
</dbReference>
<keyword evidence="2" id="KW-1185">Reference proteome</keyword>
<reference evidence="1 2" key="1">
    <citation type="submission" date="2015-07" db="EMBL/GenBank/DDBJ databases">
        <authorList>
            <person name="Noorani M."/>
        </authorList>
    </citation>
    <scope>NUCLEOTIDE SEQUENCE [LARGE SCALE GENOMIC DNA]</scope>
    <source>
        <strain evidence="1 2">CECT 5088</strain>
    </source>
</reference>
<dbReference type="RefSeq" id="WP_144431871.1">
    <property type="nucleotide sequence ID" value="NZ_CXPG01000022.1"/>
</dbReference>
<dbReference type="EMBL" id="CXPG01000022">
    <property type="protein sequence ID" value="CTQ34564.1"/>
    <property type="molecule type" value="Genomic_DNA"/>
</dbReference>
<protein>
    <submittedName>
        <fullName evidence="1">Uncharacterized protein</fullName>
    </submittedName>
</protein>
<sequence>MKVILILVLFTFGEGLEPVTAEFATMAACEAGALAMFEEVDDAPVVAPFELTAGSDVIEETMIVRGQDGTDLGMFSCSPLRASGGRG</sequence>
<accession>A0A0M6XXB5</accession>
<proteinExistence type="predicted"/>
<organism evidence="1 2">
    <name type="scientific">Jannaschia rubra</name>
    <dbReference type="NCBI Taxonomy" id="282197"/>
    <lineage>
        <taxon>Bacteria</taxon>
        <taxon>Pseudomonadati</taxon>
        <taxon>Pseudomonadota</taxon>
        <taxon>Alphaproteobacteria</taxon>
        <taxon>Rhodobacterales</taxon>
        <taxon>Roseobacteraceae</taxon>
        <taxon>Jannaschia</taxon>
    </lineage>
</organism>
<name>A0A0M6XXB5_9RHOB</name>
<evidence type="ECO:0000313" key="1">
    <source>
        <dbReference type="EMBL" id="CTQ34564.1"/>
    </source>
</evidence>
<dbReference type="OrthoDB" id="7867059at2"/>
<dbReference type="AlphaFoldDB" id="A0A0M6XXB5"/>
<gene>
    <name evidence="1" type="ORF">JAN5088_03360</name>
</gene>